<evidence type="ECO:0000256" key="1">
    <source>
        <dbReference type="SAM" id="MobiDB-lite"/>
    </source>
</evidence>
<proteinExistence type="predicted"/>
<feature type="region of interest" description="Disordered" evidence="1">
    <location>
        <begin position="48"/>
        <end position="68"/>
    </location>
</feature>
<evidence type="ECO:0000313" key="2">
    <source>
        <dbReference type="EMBL" id="CED82865.1"/>
    </source>
</evidence>
<sequence length="216" mass="24645">MAIRESWGQAFIWFISSTSSTSSTLFKDYRDTAVSELLPSDELSARRSDSTLRRITSMDPQPDTEPSQACAYQEGEYDCETESECSSDEYTYQLPLNEMFRKGQVLSQVKELSLFDFLSEQFGLDPDEAGLTYTLWAHRLKVFGTHNLTFLENEARKIKSNKVIRNDMVVSDFISYTTGQKYRGGPYDVGEHSIREAATDERIVMCNAYRRNPSGV</sequence>
<reference evidence="2" key="1">
    <citation type="submission" date="2014-08" db="EMBL/GenBank/DDBJ databases">
        <authorList>
            <person name="Sharma Rahul"/>
            <person name="Thines Marco"/>
        </authorList>
    </citation>
    <scope>NUCLEOTIDE SEQUENCE</scope>
</reference>
<protein>
    <submittedName>
        <fullName evidence="2">Uncharacterized protein</fullName>
    </submittedName>
</protein>
<dbReference type="AlphaFoldDB" id="A0A0F7SQU4"/>
<accession>A0A0F7SQU4</accession>
<dbReference type="EMBL" id="LN483142">
    <property type="protein sequence ID" value="CED82865.1"/>
    <property type="molecule type" value="Genomic_DNA"/>
</dbReference>
<organism evidence="2">
    <name type="scientific">Phaffia rhodozyma</name>
    <name type="common">Yeast</name>
    <name type="synonym">Xanthophyllomyces dendrorhous</name>
    <dbReference type="NCBI Taxonomy" id="264483"/>
    <lineage>
        <taxon>Eukaryota</taxon>
        <taxon>Fungi</taxon>
        <taxon>Dikarya</taxon>
        <taxon>Basidiomycota</taxon>
        <taxon>Agaricomycotina</taxon>
        <taxon>Tremellomycetes</taxon>
        <taxon>Cystofilobasidiales</taxon>
        <taxon>Mrakiaceae</taxon>
        <taxon>Phaffia</taxon>
    </lineage>
</organism>
<name>A0A0F7SQU4_PHARH</name>